<organism evidence="2 3">
    <name type="scientific">Salinomyces thailandicus</name>
    <dbReference type="NCBI Taxonomy" id="706561"/>
    <lineage>
        <taxon>Eukaryota</taxon>
        <taxon>Fungi</taxon>
        <taxon>Dikarya</taxon>
        <taxon>Ascomycota</taxon>
        <taxon>Pezizomycotina</taxon>
        <taxon>Dothideomycetes</taxon>
        <taxon>Dothideomycetidae</taxon>
        <taxon>Mycosphaerellales</taxon>
        <taxon>Teratosphaeriaceae</taxon>
        <taxon>Salinomyces</taxon>
    </lineage>
</organism>
<feature type="region of interest" description="Disordered" evidence="1">
    <location>
        <begin position="1"/>
        <end position="66"/>
    </location>
</feature>
<sequence>MSLTEDQSSRSVSEQQELNPVDSKGPRLSPETLIQKEVNQVEPGEITESPDEQANTTAVNTEEHDGAGQDQIVYNWCKCFYEPAYPNTQNYYFMRFDTRETQYEEPNQPYWIWVPALNNVDPSGLQYPSTMQEGQVVPATSSTQGSNEPESGYQGYIPSIHGDYDPTAPYAKYHEQKRMEEEAEEAAQEGNGLLSAQHSGYGATGAFNRFTGRFQTAEQAADRHNDANKSKRQLNAFFDADKAANSNEGKSLKAERRKKKHTKDEIQYYKDRRAARTKKKTMDWLRA</sequence>
<evidence type="ECO:0000313" key="2">
    <source>
        <dbReference type="EMBL" id="TKA29546.1"/>
    </source>
</evidence>
<comment type="caution">
    <text evidence="2">The sequence shown here is derived from an EMBL/GenBank/DDBJ whole genome shotgun (WGS) entry which is preliminary data.</text>
</comment>
<dbReference type="AlphaFoldDB" id="A0A4U0U563"/>
<evidence type="ECO:0000313" key="3">
    <source>
        <dbReference type="Proteomes" id="UP000308549"/>
    </source>
</evidence>
<evidence type="ECO:0000256" key="1">
    <source>
        <dbReference type="SAM" id="MobiDB-lite"/>
    </source>
</evidence>
<protein>
    <recommendedName>
        <fullName evidence="4">WW domain-containing protein</fullName>
    </recommendedName>
</protein>
<keyword evidence="3" id="KW-1185">Reference proteome</keyword>
<dbReference type="Proteomes" id="UP000308549">
    <property type="component" value="Unassembled WGS sequence"/>
</dbReference>
<accession>A0A4U0U563</accession>
<reference evidence="2 3" key="1">
    <citation type="submission" date="2017-03" db="EMBL/GenBank/DDBJ databases">
        <title>Genomes of endolithic fungi from Antarctica.</title>
        <authorList>
            <person name="Coleine C."/>
            <person name="Masonjones S."/>
            <person name="Stajich J.E."/>
        </authorList>
    </citation>
    <scope>NUCLEOTIDE SEQUENCE [LARGE SCALE GENOMIC DNA]</scope>
    <source>
        <strain evidence="2 3">CCFEE 6315</strain>
    </source>
</reference>
<dbReference type="OrthoDB" id="2444812at2759"/>
<gene>
    <name evidence="2" type="ORF">B0A50_03559</name>
</gene>
<proteinExistence type="predicted"/>
<feature type="region of interest" description="Disordered" evidence="1">
    <location>
        <begin position="237"/>
        <end position="264"/>
    </location>
</feature>
<name>A0A4U0U563_9PEZI</name>
<dbReference type="EMBL" id="NAJL01000014">
    <property type="protein sequence ID" value="TKA29546.1"/>
    <property type="molecule type" value="Genomic_DNA"/>
</dbReference>
<feature type="compositionally biased region" description="Polar residues" evidence="1">
    <location>
        <begin position="1"/>
        <end position="18"/>
    </location>
</feature>
<evidence type="ECO:0008006" key="4">
    <source>
        <dbReference type="Google" id="ProtNLM"/>
    </source>
</evidence>